<dbReference type="AlphaFoldDB" id="A0A8W7PW74"/>
<sequence>MGRCSHRQTSRASLPVHGGCDDNTLSFVAGALESCPYPTDEVAPAFIASNLSLSLCGIRLPKIGIKSREGKRKCERARDDRKQDGFSGTFFLVSRCVASIQNRVRDPIRHSALSE</sequence>
<evidence type="ECO:0000313" key="1">
    <source>
        <dbReference type="EnsemblMetazoa" id="ACOM038663-PA.1"/>
    </source>
</evidence>
<dbReference type="Proteomes" id="UP000075882">
    <property type="component" value="Unassembled WGS sequence"/>
</dbReference>
<protein>
    <submittedName>
        <fullName evidence="1">Uncharacterized protein</fullName>
    </submittedName>
</protein>
<name>A0A8W7PW74_ANOCL</name>
<dbReference type="EnsemblMetazoa" id="ACOM038663-RA">
    <property type="protein sequence ID" value="ACOM038663-PA.1"/>
    <property type="gene ID" value="ACOM038663"/>
</dbReference>
<organism evidence="1">
    <name type="scientific">Anopheles coluzzii</name>
    <name type="common">African malaria mosquito</name>
    <dbReference type="NCBI Taxonomy" id="1518534"/>
    <lineage>
        <taxon>Eukaryota</taxon>
        <taxon>Metazoa</taxon>
        <taxon>Ecdysozoa</taxon>
        <taxon>Arthropoda</taxon>
        <taxon>Hexapoda</taxon>
        <taxon>Insecta</taxon>
        <taxon>Pterygota</taxon>
        <taxon>Neoptera</taxon>
        <taxon>Endopterygota</taxon>
        <taxon>Diptera</taxon>
        <taxon>Nematocera</taxon>
        <taxon>Culicoidea</taxon>
        <taxon>Culicidae</taxon>
        <taxon>Anophelinae</taxon>
        <taxon>Anopheles</taxon>
    </lineage>
</organism>
<accession>A0A8W7PW74</accession>
<reference evidence="1" key="1">
    <citation type="submission" date="2022-08" db="UniProtKB">
        <authorList>
            <consortium name="EnsemblMetazoa"/>
        </authorList>
    </citation>
    <scope>IDENTIFICATION</scope>
</reference>
<proteinExistence type="predicted"/>